<dbReference type="InterPro" id="IPR048384">
    <property type="entry name" value="TPPII_GBD"/>
</dbReference>
<gene>
    <name evidence="13" type="ORF">CcCBS67573_g09475</name>
</gene>
<evidence type="ECO:0000256" key="5">
    <source>
        <dbReference type="ARBA" id="ARBA00022670"/>
    </source>
</evidence>
<evidence type="ECO:0000256" key="6">
    <source>
        <dbReference type="ARBA" id="ARBA00022801"/>
    </source>
</evidence>
<keyword evidence="5 8" id="KW-0645">Protease</keyword>
<evidence type="ECO:0000313" key="14">
    <source>
        <dbReference type="Proteomes" id="UP000320333"/>
    </source>
</evidence>
<dbReference type="Gene3D" id="2.60.40.3170">
    <property type="match status" value="1"/>
</dbReference>
<sequence length="1289" mass="139651">MAADFPTTATLPKEETQSASFIEHFPTFDGRDTVIAILDTGVDPGAIGMQFTTTGENKIIELIDCTGSGDVDMTKSAEATVTTDAEGAEVRTLKGLTGRTLTIPSAWPLPADGKYRLGWKASKGLFPNDLVPRIKDARKRNLEIENHKLITAVQEKLAAHELQHPKLEANDKEAHVRQDLKDRIHVLKEQIKSFEDPGSVWDCVSFHDGVKWRAAIDVNESGDFQRADLLAGFSDELKYSSFGDDSRLNFSINFYDNGDLLSIVTLSGTHGTHVAAIAAANHPTDPRMNGVAPGAKIISLKIGDSRLGSQETPQSLTRAAAELARLKVDIANISYGEPGSTFDYGRCIELLQEEAINKAGCIVVSAAGNAGPILSSIGHPSGNSGLITVGAYMTEAMPNALYALLDSVPERPFSFTSLGPTLDGAVGVDVYAPGGAITSVPQYTRNTVQLMNGTSMASPNAAGCVSLLVSGLKQSKISYNPYRVGTALRNSSKDVKDPFKIGLLQVEKAWEHLSIQSIRHNLDVFYEVAVTGPNRGRGLYLRNPVETSVVQRPSVNVKPLFVRPLDAETTSKMLEFEAHVSLQSTVPWIQCPEFVMIPSKGRDFLINVDPTGLAPGLHVGDILGIDTNLPSAGPLFRIPVTVCKVDNTAVADVALTRFSNMEFTSGEIVRKYISVPSYANFATITVKSKDRVGNAAFWLMMEQIHAQTPYSSFENGMYLQLGSTTSGVEGEEFVKSQSFPVAPGFTAELAMCQYCTALGKTTVSVDVEFHGIQVTASSIAEGSFGTKSSGDLLFLNSANASLTRIDIHSHLRKENVAAVSVSLDKVQKSLRPTEASISPLKERDLLPDGRQLYQLVLSYTLKVSEEGNVLPFYPRTMATFYDNFFESIWIFVYDSQKSLKSVHDCKTRPAKLKEGTYTIKMQIVSRSLEILVNYDTKPVTLQSYKTLGGLVSGTNKFQATVLARGESATCWLSAVEGAALPKFASPGDLLLGSFKVVDGAAAAKIEAAYLVPSELPKKEDAAPLASTPLTVGTAPETEKDELADAIRDLEIAHLKKLSKNVEKRAALIEKLEKEHGAFLPFLVARLGLFAEEFDKAQETDAVKEEHVENVQTALEAILAAINQTDVAAYFGVKVDLAAGGEAAKTKQKDMEAQKAAISQSLLWKARLNAHKLAQNTDTEAASALESTFDQSLQNLAQWIASPPTSDGKYLTLWVRHLKRKGYDGTALKAINTYLGDAKNVASGDAEKSAIWKELVALKKTILSENVWTVWVDNEVRTALLGAPPAFELF</sequence>
<feature type="active site" description="Charge relay system" evidence="8">
    <location>
        <position position="270"/>
    </location>
</feature>
<dbReference type="GO" id="GO:0006508">
    <property type="term" value="P:proteolysis"/>
    <property type="evidence" value="ECO:0007669"/>
    <property type="project" value="UniProtKB-KW"/>
</dbReference>
<keyword evidence="4" id="KW-0031">Aminopeptidase</keyword>
<dbReference type="PANTHER" id="PTHR43806:SF14">
    <property type="entry name" value="TRIPEPTIDYL-PEPTIDASE 2"/>
    <property type="match status" value="1"/>
</dbReference>
<dbReference type="PANTHER" id="PTHR43806">
    <property type="entry name" value="PEPTIDASE S8"/>
    <property type="match status" value="1"/>
</dbReference>
<dbReference type="GO" id="GO:0004177">
    <property type="term" value="F:aminopeptidase activity"/>
    <property type="evidence" value="ECO:0007669"/>
    <property type="project" value="UniProtKB-KW"/>
</dbReference>
<dbReference type="GO" id="GO:0005829">
    <property type="term" value="C:cytosol"/>
    <property type="evidence" value="ECO:0007669"/>
    <property type="project" value="TreeGrafter"/>
</dbReference>
<feature type="active site" description="Charge relay system" evidence="8">
    <location>
        <position position="39"/>
    </location>
</feature>
<evidence type="ECO:0000259" key="9">
    <source>
        <dbReference type="Pfam" id="PF00082"/>
    </source>
</evidence>
<dbReference type="Gene3D" id="3.40.50.200">
    <property type="entry name" value="Peptidase S8/S53 domain"/>
    <property type="match status" value="2"/>
</dbReference>
<evidence type="ECO:0000259" key="11">
    <source>
        <dbReference type="Pfam" id="PF21223"/>
    </source>
</evidence>
<dbReference type="InterPro" id="IPR036852">
    <property type="entry name" value="Peptidase_S8/S53_dom_sf"/>
</dbReference>
<keyword evidence="14" id="KW-1185">Reference proteome</keyword>
<dbReference type="Gene3D" id="1.25.40.710">
    <property type="match status" value="1"/>
</dbReference>
<dbReference type="GO" id="GO:0004252">
    <property type="term" value="F:serine-type endopeptidase activity"/>
    <property type="evidence" value="ECO:0007669"/>
    <property type="project" value="UniProtKB-UniRule"/>
</dbReference>
<feature type="active site" description="Charge relay system" evidence="8">
    <location>
        <position position="455"/>
    </location>
</feature>
<dbReference type="InterPro" id="IPR015500">
    <property type="entry name" value="Peptidase_S8_subtilisin-rel"/>
</dbReference>
<feature type="domain" description="Peptidase S8/S53" evidence="9">
    <location>
        <begin position="30"/>
        <end position="496"/>
    </location>
</feature>
<dbReference type="Pfam" id="PF21316">
    <property type="entry name" value="TPPII_GBD"/>
    <property type="match status" value="1"/>
</dbReference>
<evidence type="ECO:0000259" key="10">
    <source>
        <dbReference type="Pfam" id="PF12580"/>
    </source>
</evidence>
<evidence type="ECO:0000256" key="2">
    <source>
        <dbReference type="ARBA" id="ARBA00011073"/>
    </source>
</evidence>
<dbReference type="InterPro" id="IPR046939">
    <property type="entry name" value="TPPII_C_sf"/>
</dbReference>
<dbReference type="EC" id="3.4.14.10" evidence="3"/>
<dbReference type="Pfam" id="PF12580">
    <property type="entry name" value="TPPII"/>
    <property type="match status" value="1"/>
</dbReference>
<dbReference type="InterPro" id="IPR046940">
    <property type="entry name" value="TPPII_Ig-like_sf"/>
</dbReference>
<protein>
    <recommendedName>
        <fullName evidence="3">tripeptidyl-peptidase II</fullName>
        <ecNumber evidence="3">3.4.14.10</ecNumber>
    </recommendedName>
</protein>
<proteinExistence type="inferred from homology"/>
<dbReference type="PRINTS" id="PR00723">
    <property type="entry name" value="SUBTILISIN"/>
</dbReference>
<dbReference type="SUPFAM" id="SSF52743">
    <property type="entry name" value="Subtilisin-like"/>
    <property type="match status" value="1"/>
</dbReference>
<name>A0A507DX07_9FUNG</name>
<dbReference type="InterPro" id="IPR000209">
    <property type="entry name" value="Peptidase_S8/S53_dom"/>
</dbReference>
<dbReference type="STRING" id="246404.A0A507DX07"/>
<feature type="domain" description="Tripeptidyl peptidase II second Ig-like" evidence="10">
    <location>
        <begin position="810"/>
        <end position="983"/>
    </location>
</feature>
<comment type="catalytic activity">
    <reaction evidence="1">
        <text>Release of an N-terminal tripeptide from a polypeptide.</text>
        <dbReference type="EC" id="3.4.14.10"/>
    </reaction>
</comment>
<evidence type="ECO:0000256" key="3">
    <source>
        <dbReference type="ARBA" id="ARBA00012462"/>
    </source>
</evidence>
<accession>A0A507DX07</accession>
<dbReference type="InterPro" id="IPR022229">
    <property type="entry name" value="TPPII_Ig-like-2"/>
</dbReference>
<keyword evidence="6 8" id="KW-0378">Hydrolase</keyword>
<dbReference type="InterPro" id="IPR048383">
    <property type="entry name" value="TPPII_Ig-like-1"/>
</dbReference>
<evidence type="ECO:0000256" key="1">
    <source>
        <dbReference type="ARBA" id="ARBA00001910"/>
    </source>
</evidence>
<dbReference type="PROSITE" id="PS51892">
    <property type="entry name" value="SUBTILASE"/>
    <property type="match status" value="1"/>
</dbReference>
<dbReference type="PROSITE" id="PS00138">
    <property type="entry name" value="SUBTILASE_SER"/>
    <property type="match status" value="1"/>
</dbReference>
<dbReference type="EMBL" id="QEAP01000853">
    <property type="protein sequence ID" value="TPX55410.1"/>
    <property type="molecule type" value="Genomic_DNA"/>
</dbReference>
<dbReference type="GO" id="GO:0008240">
    <property type="term" value="F:tripeptidyl-peptidase activity"/>
    <property type="evidence" value="ECO:0007669"/>
    <property type="project" value="UniProtKB-EC"/>
</dbReference>
<reference evidence="13 14" key="1">
    <citation type="journal article" date="2019" name="Sci. Rep.">
        <title>Comparative genomics of chytrid fungi reveal insights into the obligate biotrophic and pathogenic lifestyle of Synchytrium endobioticum.</title>
        <authorList>
            <person name="van de Vossenberg B.T.L.H."/>
            <person name="Warris S."/>
            <person name="Nguyen H.D.T."/>
            <person name="van Gent-Pelzer M.P.E."/>
            <person name="Joly D.L."/>
            <person name="van de Geest H.C."/>
            <person name="Bonants P.J.M."/>
            <person name="Smith D.S."/>
            <person name="Levesque C.A."/>
            <person name="van der Lee T.A.J."/>
        </authorList>
    </citation>
    <scope>NUCLEOTIDE SEQUENCE [LARGE SCALE GENOMIC DNA]</scope>
    <source>
        <strain evidence="13 14">CBS 675.73</strain>
    </source>
</reference>
<dbReference type="Proteomes" id="UP000320333">
    <property type="component" value="Unassembled WGS sequence"/>
</dbReference>
<evidence type="ECO:0000256" key="7">
    <source>
        <dbReference type="ARBA" id="ARBA00022825"/>
    </source>
</evidence>
<feature type="domain" description="Tripeptidyl-peptidase II galactose-binding" evidence="12">
    <location>
        <begin position="663"/>
        <end position="759"/>
    </location>
</feature>
<organism evidence="13 14">
    <name type="scientific">Chytriomyces confervae</name>
    <dbReference type="NCBI Taxonomy" id="246404"/>
    <lineage>
        <taxon>Eukaryota</taxon>
        <taxon>Fungi</taxon>
        <taxon>Fungi incertae sedis</taxon>
        <taxon>Chytridiomycota</taxon>
        <taxon>Chytridiomycota incertae sedis</taxon>
        <taxon>Chytridiomycetes</taxon>
        <taxon>Chytridiales</taxon>
        <taxon>Chytriomycetaceae</taxon>
        <taxon>Chytriomyces</taxon>
    </lineage>
</organism>
<comment type="similarity">
    <text evidence="2 8">Belongs to the peptidase S8 family.</text>
</comment>
<evidence type="ECO:0000256" key="4">
    <source>
        <dbReference type="ARBA" id="ARBA00022438"/>
    </source>
</evidence>
<dbReference type="Pfam" id="PF21223">
    <property type="entry name" value="TPPII_Ig-like-1"/>
    <property type="match status" value="1"/>
</dbReference>
<feature type="domain" description="Tripeptidyl-peptidase II first Ig-like" evidence="11">
    <location>
        <begin position="528"/>
        <end position="642"/>
    </location>
</feature>
<dbReference type="InterPro" id="IPR050131">
    <property type="entry name" value="Peptidase_S8_subtilisin-like"/>
</dbReference>
<dbReference type="OrthoDB" id="10256524at2759"/>
<dbReference type="InterPro" id="IPR023828">
    <property type="entry name" value="Peptidase_S8_Ser-AS"/>
</dbReference>
<evidence type="ECO:0000256" key="8">
    <source>
        <dbReference type="PROSITE-ProRule" id="PRU01240"/>
    </source>
</evidence>
<keyword evidence="7 8" id="KW-0720">Serine protease</keyword>
<evidence type="ECO:0000259" key="12">
    <source>
        <dbReference type="Pfam" id="PF21316"/>
    </source>
</evidence>
<dbReference type="Pfam" id="PF00082">
    <property type="entry name" value="Peptidase_S8"/>
    <property type="match status" value="1"/>
</dbReference>
<evidence type="ECO:0000313" key="13">
    <source>
        <dbReference type="EMBL" id="TPX55410.1"/>
    </source>
</evidence>
<comment type="caution">
    <text evidence="13">The sequence shown here is derived from an EMBL/GenBank/DDBJ whole genome shotgun (WGS) entry which is preliminary data.</text>
</comment>